<reference evidence="4 5" key="1">
    <citation type="submission" date="2020-05" db="EMBL/GenBank/DDBJ databases">
        <title>Sulfurimonas marisnigri, sp. nov., and Sulfurimonas baltica, sp. nov., manganese oxide reducing chemolithoautotrophs of the class Epsilonproteobacteria isolated from the pelagic redoxclines of the Black and Baltic Seas and emended description of the genus Sulfurimonas.</title>
        <authorList>
            <person name="Henkel J.V."/>
            <person name="Laudan C."/>
            <person name="Werner J."/>
            <person name="Neu T."/>
            <person name="Plewe S."/>
            <person name="Sproer C."/>
            <person name="Bunk B."/>
            <person name="Schulz-Vogt H.N."/>
        </authorList>
    </citation>
    <scope>NUCLEOTIDE SEQUENCE [LARGE SCALE GENOMIC DNA]</scope>
    <source>
        <strain evidence="4 5">GD2</strain>
    </source>
</reference>
<dbReference type="InterPro" id="IPR015424">
    <property type="entry name" value="PyrdxlP-dep_Trfase"/>
</dbReference>
<dbReference type="GO" id="GO:0000271">
    <property type="term" value="P:polysaccharide biosynthetic process"/>
    <property type="evidence" value="ECO:0007669"/>
    <property type="project" value="TreeGrafter"/>
</dbReference>
<dbReference type="InterPro" id="IPR015421">
    <property type="entry name" value="PyrdxlP-dep_Trfase_major"/>
</dbReference>
<dbReference type="AlphaFoldDB" id="A0A7S7RLZ2"/>
<dbReference type="Gene3D" id="3.90.1150.10">
    <property type="entry name" value="Aspartate Aminotransferase, domain 1"/>
    <property type="match status" value="1"/>
</dbReference>
<evidence type="ECO:0000256" key="3">
    <source>
        <dbReference type="RuleBase" id="RU004508"/>
    </source>
</evidence>
<dbReference type="Pfam" id="PF01041">
    <property type="entry name" value="DegT_DnrJ_EryC1"/>
    <property type="match status" value="1"/>
</dbReference>
<dbReference type="InterPro" id="IPR000653">
    <property type="entry name" value="DegT/StrS_aminotransferase"/>
</dbReference>
<dbReference type="PANTHER" id="PTHR30244:SF42">
    <property type="entry name" value="UDP-2-ACETAMIDO-2-DEOXY-3-OXO-D-GLUCURONATE AMINOTRANSFERASE"/>
    <property type="match status" value="1"/>
</dbReference>
<proteinExistence type="inferred from homology"/>
<keyword evidence="5" id="KW-1185">Reference proteome</keyword>
<evidence type="ECO:0000256" key="2">
    <source>
        <dbReference type="PIRSR" id="PIRSR000390-2"/>
    </source>
</evidence>
<sequence>MKIDFVNLKAQYREYQSEIETEVLDVFRSAEFLYGEKLKSLETSLAIYTGAKHAIGCESGTDALMLSLVALNIGHGDEVITTPFASSSTAEVISLLGAHIVFVDIDEDSYNIDPLKIRNAITEKTKVIIPVSLFGQCADMDAINEIAKECNLPVIEDASQSFGATYNGKKSCNLSTIGYTSFYPSKPLGAYGNGGAVFTNDEELATKTRALLEHKIYGCLDETQAAILGVKLKHFDKEVRLRDEIGTRYNDLLEDANVIVPKISGSNTCVFSHYSIRVEDREAMMEKLRDEEIPTIIYYPTPLHLQEAFKKLGYNEGNYPVSEKISSQIMSLPMSAFLTETEQDFIVQVIKN</sequence>
<feature type="active site" description="Proton acceptor" evidence="1">
    <location>
        <position position="186"/>
    </location>
</feature>
<dbReference type="GO" id="GO:0008483">
    <property type="term" value="F:transaminase activity"/>
    <property type="evidence" value="ECO:0007669"/>
    <property type="project" value="UniProtKB-KW"/>
</dbReference>
<dbReference type="EMBL" id="CP054492">
    <property type="protein sequence ID" value="QOY51029.1"/>
    <property type="molecule type" value="Genomic_DNA"/>
</dbReference>
<name>A0A7S7RLZ2_9BACT</name>
<evidence type="ECO:0000313" key="5">
    <source>
        <dbReference type="Proteomes" id="UP000593994"/>
    </source>
</evidence>
<evidence type="ECO:0000256" key="1">
    <source>
        <dbReference type="PIRSR" id="PIRSR000390-1"/>
    </source>
</evidence>
<dbReference type="KEGG" id="sbal:HUE88_07710"/>
<dbReference type="SUPFAM" id="SSF53383">
    <property type="entry name" value="PLP-dependent transferases"/>
    <property type="match status" value="1"/>
</dbReference>
<dbReference type="PIRSF" id="PIRSF000390">
    <property type="entry name" value="PLP_StrS"/>
    <property type="match status" value="1"/>
</dbReference>
<evidence type="ECO:0000313" key="4">
    <source>
        <dbReference type="EMBL" id="QOY51029.1"/>
    </source>
</evidence>
<dbReference type="InterPro" id="IPR015422">
    <property type="entry name" value="PyrdxlP-dep_Trfase_small"/>
</dbReference>
<dbReference type="CDD" id="cd00616">
    <property type="entry name" value="AHBA_syn"/>
    <property type="match status" value="1"/>
</dbReference>
<protein>
    <submittedName>
        <fullName evidence="4">DegT/DnrJ/EryC1/StrS family aminotransferase</fullName>
    </submittedName>
</protein>
<keyword evidence="4" id="KW-0808">Transferase</keyword>
<organism evidence="4 5">
    <name type="scientific">Candidatus Sulfurimonas baltica</name>
    <dbReference type="NCBI Taxonomy" id="2740404"/>
    <lineage>
        <taxon>Bacteria</taxon>
        <taxon>Pseudomonadati</taxon>
        <taxon>Campylobacterota</taxon>
        <taxon>Epsilonproteobacteria</taxon>
        <taxon>Campylobacterales</taxon>
        <taxon>Sulfurimonadaceae</taxon>
        <taxon>Sulfurimonas</taxon>
    </lineage>
</organism>
<feature type="modified residue" description="N6-(pyridoxal phosphate)lysine" evidence="2">
    <location>
        <position position="186"/>
    </location>
</feature>
<accession>A0A7S7RLZ2</accession>
<dbReference type="Gene3D" id="3.40.640.10">
    <property type="entry name" value="Type I PLP-dependent aspartate aminotransferase-like (Major domain)"/>
    <property type="match status" value="1"/>
</dbReference>
<comment type="similarity">
    <text evidence="3">Belongs to the DegT/DnrJ/EryC1 family.</text>
</comment>
<keyword evidence="2 3" id="KW-0663">Pyridoxal phosphate</keyword>
<keyword evidence="4" id="KW-0032">Aminotransferase</keyword>
<dbReference type="Proteomes" id="UP000593994">
    <property type="component" value="Chromosome"/>
</dbReference>
<dbReference type="GO" id="GO:0030170">
    <property type="term" value="F:pyridoxal phosphate binding"/>
    <property type="evidence" value="ECO:0007669"/>
    <property type="project" value="TreeGrafter"/>
</dbReference>
<dbReference type="PANTHER" id="PTHR30244">
    <property type="entry name" value="TRANSAMINASE"/>
    <property type="match status" value="1"/>
</dbReference>
<dbReference type="RefSeq" id="WP_194368144.1">
    <property type="nucleotide sequence ID" value="NZ_CP054492.1"/>
</dbReference>
<gene>
    <name evidence="4" type="ORF">HUE88_07710</name>
</gene>